<organism evidence="1 2">
    <name type="scientific">Dorcoceras hygrometricum</name>
    <dbReference type="NCBI Taxonomy" id="472368"/>
    <lineage>
        <taxon>Eukaryota</taxon>
        <taxon>Viridiplantae</taxon>
        <taxon>Streptophyta</taxon>
        <taxon>Embryophyta</taxon>
        <taxon>Tracheophyta</taxon>
        <taxon>Spermatophyta</taxon>
        <taxon>Magnoliopsida</taxon>
        <taxon>eudicotyledons</taxon>
        <taxon>Gunneridae</taxon>
        <taxon>Pentapetalae</taxon>
        <taxon>asterids</taxon>
        <taxon>lamiids</taxon>
        <taxon>Lamiales</taxon>
        <taxon>Gesneriaceae</taxon>
        <taxon>Didymocarpoideae</taxon>
        <taxon>Trichosporeae</taxon>
        <taxon>Loxocarpinae</taxon>
        <taxon>Dorcoceras</taxon>
    </lineage>
</organism>
<keyword evidence="2" id="KW-1185">Reference proteome</keyword>
<evidence type="ECO:0000313" key="1">
    <source>
        <dbReference type="EMBL" id="KZV19300.1"/>
    </source>
</evidence>
<sequence>MCVYAFISIQISSTVSDIVSIVLHVFVIPDLPAELLGSLVFMSADLIYFSVLKPFKNQSIAARIFIDQIACDLDQHAALLRAYSA</sequence>
<proteinExistence type="predicted"/>
<dbReference type="Proteomes" id="UP000250235">
    <property type="component" value="Unassembled WGS sequence"/>
</dbReference>
<protein>
    <submittedName>
        <fullName evidence="1">Uncharacterized protein</fullName>
    </submittedName>
</protein>
<dbReference type="EMBL" id="KV016719">
    <property type="protein sequence ID" value="KZV19300.1"/>
    <property type="molecule type" value="Genomic_DNA"/>
</dbReference>
<accession>A0A2Z7AC45</accession>
<evidence type="ECO:0000313" key="2">
    <source>
        <dbReference type="Proteomes" id="UP000250235"/>
    </source>
</evidence>
<gene>
    <name evidence="1" type="ORF">F511_33372</name>
</gene>
<name>A0A2Z7AC45_9LAMI</name>
<dbReference type="AlphaFoldDB" id="A0A2Z7AC45"/>
<reference evidence="1 2" key="1">
    <citation type="journal article" date="2015" name="Proc. Natl. Acad. Sci. U.S.A.">
        <title>The resurrection genome of Boea hygrometrica: A blueprint for survival of dehydration.</title>
        <authorList>
            <person name="Xiao L."/>
            <person name="Yang G."/>
            <person name="Zhang L."/>
            <person name="Yang X."/>
            <person name="Zhao S."/>
            <person name="Ji Z."/>
            <person name="Zhou Q."/>
            <person name="Hu M."/>
            <person name="Wang Y."/>
            <person name="Chen M."/>
            <person name="Xu Y."/>
            <person name="Jin H."/>
            <person name="Xiao X."/>
            <person name="Hu G."/>
            <person name="Bao F."/>
            <person name="Hu Y."/>
            <person name="Wan P."/>
            <person name="Li L."/>
            <person name="Deng X."/>
            <person name="Kuang T."/>
            <person name="Xiang C."/>
            <person name="Zhu J.K."/>
            <person name="Oliver M.J."/>
            <person name="He Y."/>
        </authorList>
    </citation>
    <scope>NUCLEOTIDE SEQUENCE [LARGE SCALE GENOMIC DNA]</scope>
    <source>
        <strain evidence="2">cv. XS01</strain>
    </source>
</reference>